<dbReference type="Proteomes" id="UP000291107">
    <property type="component" value="Unassembled WGS sequence"/>
</dbReference>
<evidence type="ECO:0000313" key="5">
    <source>
        <dbReference type="Proteomes" id="UP000291107"/>
    </source>
</evidence>
<protein>
    <submittedName>
        <fullName evidence="4">NAD(P)-dependent oxidoreductase</fullName>
    </submittedName>
</protein>
<reference evidence="4 5" key="1">
    <citation type="submission" date="2019-02" db="EMBL/GenBank/DDBJ databases">
        <title>Genome of Pseudomonas korensis isolated from heavy metal contaminated environment.</title>
        <authorList>
            <person name="Ayangbenro A.S."/>
            <person name="Babalola O."/>
        </authorList>
    </citation>
    <scope>NUCLEOTIDE SEQUENCE [LARGE SCALE GENOMIC DNA]</scope>
    <source>
        <strain evidence="4 5">AB36</strain>
    </source>
</reference>
<dbReference type="InterPro" id="IPR036291">
    <property type="entry name" value="NAD(P)-bd_dom_sf"/>
</dbReference>
<evidence type="ECO:0000256" key="2">
    <source>
        <dbReference type="ARBA" id="ARBA00007637"/>
    </source>
</evidence>
<dbReference type="AlphaFoldDB" id="A0A4Q4L3P6"/>
<organism evidence="4 5">
    <name type="scientific">Pseudomonas koreensis</name>
    <dbReference type="NCBI Taxonomy" id="198620"/>
    <lineage>
        <taxon>Bacteria</taxon>
        <taxon>Pseudomonadati</taxon>
        <taxon>Pseudomonadota</taxon>
        <taxon>Gammaproteobacteria</taxon>
        <taxon>Pseudomonadales</taxon>
        <taxon>Pseudomonadaceae</taxon>
        <taxon>Pseudomonas</taxon>
    </lineage>
</organism>
<evidence type="ECO:0000259" key="3">
    <source>
        <dbReference type="Pfam" id="PF01370"/>
    </source>
</evidence>
<dbReference type="SUPFAM" id="SSF51735">
    <property type="entry name" value="NAD(P)-binding Rossmann-fold domains"/>
    <property type="match status" value="1"/>
</dbReference>
<comment type="caution">
    <text evidence="4">The sequence shown here is derived from an EMBL/GenBank/DDBJ whole genome shotgun (WGS) entry which is preliminary data.</text>
</comment>
<dbReference type="Pfam" id="PF01370">
    <property type="entry name" value="Epimerase"/>
    <property type="match status" value="1"/>
</dbReference>
<name>A0A4Q4L3P6_9PSED</name>
<comment type="pathway">
    <text evidence="1">Bacterial outer membrane biogenesis; LPS O-antigen biosynthesis.</text>
</comment>
<dbReference type="InterPro" id="IPR001509">
    <property type="entry name" value="Epimerase_deHydtase"/>
</dbReference>
<evidence type="ECO:0000256" key="1">
    <source>
        <dbReference type="ARBA" id="ARBA00005125"/>
    </source>
</evidence>
<sequence length="317" mass="34516">MAAARQEFVSQGFQASAARQTVSGSRALTATTTTVLVTGATGFVGRHLVGALLSKGFKVRAVARTLDSARSLPWFAQVEFVAADLHAPDLDVERLVDGVDVVAHLAWSGLPNYQALFHFERNLPADYAFLKRAVVAGVSQVLVTGTCFEYGLQSGRLAESVLPQPCTPYGLAKHTLRLFLEALQREQAFTLQWARLFYLYGEGQNSNSLLASLDRAIDGGEAQFNMSMGDQLRDYLQITEAAAQLASLIGRPDVDGVTNCCSGQPISVRALVEQRVRERQSTIKLNLGHYGYSAHEPMAFWGDAQRISQLKGQEHAA</sequence>
<proteinExistence type="inferred from homology"/>
<gene>
    <name evidence="4" type="ORF">EVS84_16110</name>
</gene>
<evidence type="ECO:0000313" key="4">
    <source>
        <dbReference type="EMBL" id="RYM41407.1"/>
    </source>
</evidence>
<dbReference type="Gene3D" id="3.40.50.720">
    <property type="entry name" value="NAD(P)-binding Rossmann-like Domain"/>
    <property type="match status" value="1"/>
</dbReference>
<dbReference type="EMBL" id="SEUB01000005">
    <property type="protein sequence ID" value="RYM41407.1"/>
    <property type="molecule type" value="Genomic_DNA"/>
</dbReference>
<accession>A0A4Q4L3P6</accession>
<feature type="domain" description="NAD-dependent epimerase/dehydratase" evidence="3">
    <location>
        <begin position="35"/>
        <end position="252"/>
    </location>
</feature>
<dbReference type="Gene3D" id="3.90.25.10">
    <property type="entry name" value="UDP-galactose 4-epimerase, domain 1"/>
    <property type="match status" value="1"/>
</dbReference>
<dbReference type="PANTHER" id="PTHR43000">
    <property type="entry name" value="DTDP-D-GLUCOSE 4,6-DEHYDRATASE-RELATED"/>
    <property type="match status" value="1"/>
</dbReference>
<comment type="similarity">
    <text evidence="2">Belongs to the NAD(P)-dependent epimerase/dehydratase family.</text>
</comment>